<gene>
    <name evidence="10" type="primary">CHGA</name>
</gene>
<feature type="compositionally biased region" description="Basic and acidic residues" evidence="8">
    <location>
        <begin position="101"/>
        <end position="111"/>
    </location>
</feature>
<evidence type="ECO:0000256" key="3">
    <source>
        <dbReference type="ARBA" id="ARBA00005723"/>
    </source>
</evidence>
<reference evidence="10 11" key="1">
    <citation type="submission" date="2020-10" db="EMBL/GenBank/DDBJ databases">
        <title>Pygocentrus nattereri (red-bellied piranha) genome, fPygNat1, primary haplotype.</title>
        <authorList>
            <person name="Myers G."/>
            <person name="Meyer A."/>
            <person name="Karagic N."/>
            <person name="Pippel M."/>
            <person name="Winkler S."/>
            <person name="Tracey A."/>
            <person name="Wood J."/>
            <person name="Formenti G."/>
            <person name="Howe K."/>
            <person name="Fedrigo O."/>
            <person name="Jarvis E.D."/>
        </authorList>
    </citation>
    <scope>NUCLEOTIDE SEQUENCE [LARGE SCALE GENOMIC DNA]</scope>
</reference>
<evidence type="ECO:0000256" key="1">
    <source>
        <dbReference type="ARBA" id="ARBA00004398"/>
    </source>
</evidence>
<dbReference type="Pfam" id="PF01271">
    <property type="entry name" value="Granin"/>
    <property type="match status" value="1"/>
</dbReference>
<feature type="compositionally biased region" description="Basic and acidic residues" evidence="8">
    <location>
        <begin position="206"/>
        <end position="217"/>
    </location>
</feature>
<reference evidence="10" key="2">
    <citation type="submission" date="2025-08" db="UniProtKB">
        <authorList>
            <consortium name="Ensembl"/>
        </authorList>
    </citation>
    <scope>IDENTIFICATION</scope>
</reference>
<dbReference type="Ensembl" id="ENSPNAT00000011140.2">
    <property type="protein sequence ID" value="ENSPNAP00000024036.2"/>
    <property type="gene ID" value="ENSPNAG00000008506.2"/>
</dbReference>
<dbReference type="PANTHER" id="PTHR10583:SF1">
    <property type="entry name" value="CHROMOGRANIN-A"/>
    <property type="match status" value="1"/>
</dbReference>
<feature type="compositionally biased region" description="Acidic residues" evidence="8">
    <location>
        <begin position="196"/>
        <end position="205"/>
    </location>
</feature>
<feature type="compositionally biased region" description="Acidic residues" evidence="8">
    <location>
        <begin position="162"/>
        <end position="171"/>
    </location>
</feature>
<evidence type="ECO:0000256" key="8">
    <source>
        <dbReference type="SAM" id="MobiDB-lite"/>
    </source>
</evidence>
<feature type="signal peptide" evidence="9">
    <location>
        <begin position="1"/>
        <end position="18"/>
    </location>
</feature>
<dbReference type="GeneTree" id="ENSGT00940000154206"/>
<dbReference type="GO" id="GO:0086030">
    <property type="term" value="P:adenylate cyclase-activating adrenergic receptor signaling pathway involved in cardiac muscle relaxation"/>
    <property type="evidence" value="ECO:0007669"/>
    <property type="project" value="TreeGrafter"/>
</dbReference>
<dbReference type="PANTHER" id="PTHR10583">
    <property type="entry name" value="CHROMOGRANIN"/>
    <property type="match status" value="1"/>
</dbReference>
<evidence type="ECO:0000313" key="11">
    <source>
        <dbReference type="Proteomes" id="UP001501920"/>
    </source>
</evidence>
<feature type="compositionally biased region" description="Basic and acidic residues" evidence="8">
    <location>
        <begin position="185"/>
        <end position="195"/>
    </location>
</feature>
<dbReference type="RefSeq" id="XP_017538320.1">
    <property type="nucleotide sequence ID" value="XM_017682831.2"/>
</dbReference>
<dbReference type="GO" id="GO:0042742">
    <property type="term" value="P:defense response to bacterium"/>
    <property type="evidence" value="ECO:0007669"/>
    <property type="project" value="TreeGrafter"/>
</dbReference>
<evidence type="ECO:0000256" key="5">
    <source>
        <dbReference type="ARBA" id="ARBA00023157"/>
    </source>
</evidence>
<dbReference type="OrthoDB" id="9948620at2759"/>
<keyword evidence="5" id="KW-1015">Disulfide bond</keyword>
<comment type="similarity">
    <text evidence="3">Belongs to the chromogranin/secretogranin protein family.</text>
</comment>
<dbReference type="InterPro" id="IPR001990">
    <property type="entry name" value="Granin"/>
</dbReference>
<evidence type="ECO:0000313" key="10">
    <source>
        <dbReference type="Ensembl" id="ENSPNAP00000024036.2"/>
    </source>
</evidence>
<dbReference type="GO" id="GO:0030133">
    <property type="term" value="C:transport vesicle"/>
    <property type="evidence" value="ECO:0007669"/>
    <property type="project" value="UniProtKB-SubCell"/>
</dbReference>
<keyword evidence="4" id="KW-0964">Secreted</keyword>
<dbReference type="PRINTS" id="PR00659">
    <property type="entry name" value="CHROMOGRANIN"/>
</dbReference>
<keyword evidence="11" id="KW-1185">Reference proteome</keyword>
<dbReference type="InterPro" id="IPR018054">
    <property type="entry name" value="Chromogranin_CS"/>
</dbReference>
<dbReference type="GO" id="GO:0042583">
    <property type="term" value="C:chromaffin granule"/>
    <property type="evidence" value="ECO:0007669"/>
    <property type="project" value="TreeGrafter"/>
</dbReference>
<dbReference type="GO" id="GO:0005615">
    <property type="term" value="C:extracellular space"/>
    <property type="evidence" value="ECO:0007669"/>
    <property type="project" value="TreeGrafter"/>
</dbReference>
<feature type="region of interest" description="Disordered" evidence="8">
    <location>
        <begin position="101"/>
        <end position="324"/>
    </location>
</feature>
<keyword evidence="6" id="KW-0968">Cytoplasmic vesicle</keyword>
<organism evidence="10 11">
    <name type="scientific">Pygocentrus nattereri</name>
    <name type="common">Red-bellied piranha</name>
    <dbReference type="NCBI Taxonomy" id="42514"/>
    <lineage>
        <taxon>Eukaryota</taxon>
        <taxon>Metazoa</taxon>
        <taxon>Chordata</taxon>
        <taxon>Craniata</taxon>
        <taxon>Vertebrata</taxon>
        <taxon>Euteleostomi</taxon>
        <taxon>Actinopterygii</taxon>
        <taxon>Neopterygii</taxon>
        <taxon>Teleostei</taxon>
        <taxon>Ostariophysi</taxon>
        <taxon>Characiformes</taxon>
        <taxon>Characoidei</taxon>
        <taxon>Pygocentrus</taxon>
    </lineage>
</organism>
<feature type="compositionally biased region" description="Basic and acidic residues" evidence="8">
    <location>
        <begin position="299"/>
        <end position="319"/>
    </location>
</feature>
<dbReference type="CTD" id="1113"/>
<proteinExistence type="inferred from homology"/>
<feature type="compositionally biased region" description="Basic and acidic residues" evidence="8">
    <location>
        <begin position="226"/>
        <end position="249"/>
    </location>
</feature>
<dbReference type="OMA" id="KVMTCIA"/>
<sequence length="345" mass="39841">MISQGWVIFVVLVKCVFSVPVSTTHMDNEDVQVMKCIVEVLTDALSKPHSIPVSQQCLQTLRTDDRLVTVLRHRNFLQELQDIAVEGANEKRIKDGVDYISNHSEDSKSTTDRSMLVAMERPGEEREEKRSEEEEHDRDSEEREQKAQEHNEISSQERRNEGEEDSDAMNEDQEHKRALMKKGTKKDEEEKRSSLEEEEADETAGEGEHSEVKKSAEEESQEEQETVEKRREGPWQLEGEEKAKAEVKRWSRTRQLAHRRAEMGAYDQQEAPHHSKEVPGQGEGEVWKSPEEQELQMMARRDPEDRREEEGSASKKTEDAEIESLAAIESELENVAQKLHELRRG</sequence>
<evidence type="ECO:0000256" key="6">
    <source>
        <dbReference type="ARBA" id="ARBA00023329"/>
    </source>
</evidence>
<evidence type="ECO:0000256" key="7">
    <source>
        <dbReference type="ARBA" id="ARBA00040787"/>
    </source>
</evidence>
<dbReference type="GeneID" id="108411328"/>
<evidence type="ECO:0000256" key="4">
    <source>
        <dbReference type="ARBA" id="ARBA00022525"/>
    </source>
</evidence>
<comment type="subcellular location">
    <subcellularLocation>
        <location evidence="1">Cytoplasmic vesicle</location>
        <location evidence="1">Secretory vesicle</location>
    </subcellularLocation>
    <subcellularLocation>
        <location evidence="2">Secreted</location>
    </subcellularLocation>
</comment>
<protein>
    <recommendedName>
        <fullName evidence="7">Chromogranin-A</fullName>
    </recommendedName>
</protein>
<dbReference type="GO" id="GO:0033604">
    <property type="term" value="P:negative regulation of catecholamine secretion"/>
    <property type="evidence" value="ECO:0007669"/>
    <property type="project" value="TreeGrafter"/>
</dbReference>
<evidence type="ECO:0000256" key="9">
    <source>
        <dbReference type="SAM" id="SignalP"/>
    </source>
</evidence>
<dbReference type="AlphaFoldDB" id="A0A3B4DLP6"/>
<dbReference type="PROSITE" id="PS00422">
    <property type="entry name" value="GRANINS_1"/>
    <property type="match status" value="1"/>
</dbReference>
<evidence type="ECO:0000256" key="2">
    <source>
        <dbReference type="ARBA" id="ARBA00004613"/>
    </source>
</evidence>
<name>A0A3B4DLP6_PYGNA</name>
<dbReference type="GO" id="GO:0046676">
    <property type="term" value="P:negative regulation of insulin secretion"/>
    <property type="evidence" value="ECO:0007669"/>
    <property type="project" value="TreeGrafter"/>
</dbReference>
<accession>A0A3B4DLP6</accession>
<dbReference type="InterPro" id="IPR001819">
    <property type="entry name" value="Chromogranin_AB"/>
</dbReference>
<feature type="compositionally biased region" description="Basic and acidic residues" evidence="8">
    <location>
        <begin position="121"/>
        <end position="161"/>
    </location>
</feature>
<reference evidence="10" key="3">
    <citation type="submission" date="2025-09" db="UniProtKB">
        <authorList>
            <consortium name="Ensembl"/>
        </authorList>
    </citation>
    <scope>IDENTIFICATION</scope>
</reference>
<keyword evidence="9" id="KW-0732">Signal</keyword>
<feature type="chain" id="PRO_5043713985" description="Chromogranin-A" evidence="9">
    <location>
        <begin position="19"/>
        <end position="345"/>
    </location>
</feature>
<dbReference type="Proteomes" id="UP001501920">
    <property type="component" value="Chromosome 4"/>
</dbReference>